<reference evidence="1" key="1">
    <citation type="journal article" date="2015" name="Nature">
        <title>Complex archaea that bridge the gap between prokaryotes and eukaryotes.</title>
        <authorList>
            <person name="Spang A."/>
            <person name="Saw J.H."/>
            <person name="Jorgensen S.L."/>
            <person name="Zaremba-Niedzwiedzka K."/>
            <person name="Martijn J."/>
            <person name="Lind A.E."/>
            <person name="van Eijk R."/>
            <person name="Schleper C."/>
            <person name="Guy L."/>
            <person name="Ettema T.J."/>
        </authorList>
    </citation>
    <scope>NUCLEOTIDE SEQUENCE</scope>
</reference>
<comment type="caution">
    <text evidence="1">The sequence shown here is derived from an EMBL/GenBank/DDBJ whole genome shotgun (WGS) entry which is preliminary data.</text>
</comment>
<gene>
    <name evidence="1" type="ORF">LCGC14_2214300</name>
</gene>
<proteinExistence type="predicted"/>
<dbReference type="AlphaFoldDB" id="A0A0F9FQF2"/>
<dbReference type="EMBL" id="LAZR01029450">
    <property type="protein sequence ID" value="KKL59545.1"/>
    <property type="molecule type" value="Genomic_DNA"/>
</dbReference>
<protein>
    <submittedName>
        <fullName evidence="1">Uncharacterized protein</fullName>
    </submittedName>
</protein>
<name>A0A0F9FQF2_9ZZZZ</name>
<evidence type="ECO:0000313" key="1">
    <source>
        <dbReference type="EMBL" id="KKL59545.1"/>
    </source>
</evidence>
<sequence>MCKKWCREKYGDMGAEQIPPMGGMIFFNEDGTGTTRLAQREYDDLAHKRGKSPVCSKGPRPQGWLEALGRMSERAAVIIGTGLKVPEC</sequence>
<organism evidence="1">
    <name type="scientific">marine sediment metagenome</name>
    <dbReference type="NCBI Taxonomy" id="412755"/>
    <lineage>
        <taxon>unclassified sequences</taxon>
        <taxon>metagenomes</taxon>
        <taxon>ecological metagenomes</taxon>
    </lineage>
</organism>
<accession>A0A0F9FQF2</accession>